<reference evidence="3" key="3">
    <citation type="submission" date="2021-03" db="EMBL/GenBank/DDBJ databases">
        <title>Genomic Encyclopedia of Type Strains, Phase IV (KMG-IV): sequencing the most valuable type-strain genomes for metagenomic binning, comparative biology and taxonomic classification.</title>
        <authorList>
            <person name="Goeker M."/>
        </authorList>
    </citation>
    <scope>NUCLEOTIDE SEQUENCE</scope>
    <source>
        <strain evidence="3">DSM 22443</strain>
    </source>
</reference>
<dbReference type="RefSeq" id="WP_188869975.1">
    <property type="nucleotide sequence ID" value="NZ_BMOO01000002.1"/>
</dbReference>
<comment type="caution">
    <text evidence="2">The sequence shown here is derived from an EMBL/GenBank/DDBJ whole genome shotgun (WGS) entry which is preliminary data.</text>
</comment>
<reference evidence="2" key="1">
    <citation type="journal article" date="2014" name="Int. J. Syst. Evol. Microbiol.">
        <title>Complete genome sequence of Corynebacterium casei LMG S-19264T (=DSM 44701T), isolated from a smear-ripened cheese.</title>
        <authorList>
            <consortium name="US DOE Joint Genome Institute (JGI-PGF)"/>
            <person name="Walter F."/>
            <person name="Albersmeier A."/>
            <person name="Kalinowski J."/>
            <person name="Ruckert C."/>
        </authorList>
    </citation>
    <scope>NUCLEOTIDE SEQUENCE</scope>
    <source>
        <strain evidence="2">JCM 16108</strain>
    </source>
</reference>
<dbReference type="OrthoDB" id="268877at2157"/>
<evidence type="ECO:0000313" key="3">
    <source>
        <dbReference type="EMBL" id="MBP1954779.1"/>
    </source>
</evidence>
<name>A0A830FU20_9EURY</name>
<keyword evidence="1" id="KW-0472">Membrane</keyword>
<sequence>METRGHLGVVLTVIASAGIVLLGADLVAPTPTVGAALAGCLALGACCAPLPNALESLTGTRRRGYPHSVLAPVAFAPVCYLLVLGAGTQVRTVVGSMAGTATWGAIALGVAGTVGGSWLVHIAVDGGARGDGRFVLRPFAPVSDRAVAAGLYRSDSPVVNASALLVGLLTTANLAVVFCLRALLG</sequence>
<dbReference type="Proteomes" id="UP000765891">
    <property type="component" value="Unassembled WGS sequence"/>
</dbReference>
<evidence type="ECO:0000313" key="2">
    <source>
        <dbReference type="EMBL" id="GGM59685.1"/>
    </source>
</evidence>
<feature type="transmembrane region" description="Helical" evidence="1">
    <location>
        <begin position="33"/>
        <end position="53"/>
    </location>
</feature>
<keyword evidence="4" id="KW-1185">Reference proteome</keyword>
<accession>A0A830FU20</accession>
<keyword evidence="1" id="KW-1133">Transmembrane helix</keyword>
<feature type="transmembrane region" description="Helical" evidence="1">
    <location>
        <begin position="65"/>
        <end position="83"/>
    </location>
</feature>
<dbReference type="Proteomes" id="UP000614609">
    <property type="component" value="Unassembled WGS sequence"/>
</dbReference>
<dbReference type="EMBL" id="BMOO01000002">
    <property type="protein sequence ID" value="GGM59685.1"/>
    <property type="molecule type" value="Genomic_DNA"/>
</dbReference>
<dbReference type="AlphaFoldDB" id="A0A830FU20"/>
<gene>
    <name evidence="2" type="ORF">GCM10009017_07290</name>
    <name evidence="3" type="ORF">J2752_001691</name>
</gene>
<organism evidence="2 4">
    <name type="scientific">Halarchaeum rubridurum</name>
    <dbReference type="NCBI Taxonomy" id="489911"/>
    <lineage>
        <taxon>Archaea</taxon>
        <taxon>Methanobacteriati</taxon>
        <taxon>Methanobacteriota</taxon>
        <taxon>Stenosarchaea group</taxon>
        <taxon>Halobacteria</taxon>
        <taxon>Halobacteriales</taxon>
        <taxon>Halobacteriaceae</taxon>
    </lineage>
</organism>
<evidence type="ECO:0000313" key="4">
    <source>
        <dbReference type="Proteomes" id="UP000614609"/>
    </source>
</evidence>
<evidence type="ECO:0000256" key="1">
    <source>
        <dbReference type="SAM" id="Phobius"/>
    </source>
</evidence>
<feature type="transmembrane region" description="Helical" evidence="1">
    <location>
        <begin position="163"/>
        <end position="184"/>
    </location>
</feature>
<dbReference type="EMBL" id="JAGGKO010000002">
    <property type="protein sequence ID" value="MBP1954779.1"/>
    <property type="molecule type" value="Genomic_DNA"/>
</dbReference>
<feature type="transmembrane region" description="Helical" evidence="1">
    <location>
        <begin position="103"/>
        <end position="124"/>
    </location>
</feature>
<feature type="transmembrane region" description="Helical" evidence="1">
    <location>
        <begin position="7"/>
        <end position="27"/>
    </location>
</feature>
<reference evidence="2" key="2">
    <citation type="submission" date="2020-09" db="EMBL/GenBank/DDBJ databases">
        <authorList>
            <person name="Sun Q."/>
            <person name="Ohkuma M."/>
        </authorList>
    </citation>
    <scope>NUCLEOTIDE SEQUENCE</scope>
    <source>
        <strain evidence="2">JCM 16108</strain>
    </source>
</reference>
<protein>
    <submittedName>
        <fullName evidence="2">Uncharacterized protein</fullName>
    </submittedName>
</protein>
<proteinExistence type="predicted"/>
<keyword evidence="1" id="KW-0812">Transmembrane</keyword>